<dbReference type="Gene3D" id="3.20.20.60">
    <property type="entry name" value="Phosphoenolpyruvate-binding domains"/>
    <property type="match status" value="1"/>
</dbReference>
<dbReference type="AlphaFoldDB" id="A0A7Y9J731"/>
<evidence type="ECO:0000256" key="1">
    <source>
        <dbReference type="ARBA" id="ARBA00001946"/>
    </source>
</evidence>
<dbReference type="EMBL" id="JACCBN010000001">
    <property type="protein sequence ID" value="NYD37611.1"/>
    <property type="molecule type" value="Genomic_DNA"/>
</dbReference>
<evidence type="ECO:0000256" key="4">
    <source>
        <dbReference type="SAM" id="MobiDB-lite"/>
    </source>
</evidence>
<sequence length="418" mass="43476">MTPTPRGRKASLPSPGDSDDAFLPPGRGLLDEIDVRLAATDAALDADEAARARLAARGPEPVHVCYVPADRVTADTARAWGDEAARLLAAHADDPELPDVLGVPPAALADAVARAARTLDHRPVADLRADLEDGFGHRPDDEEDAAAVGAGRAVAALLAGGRAPERAGPRVKSMERATRRRGLRSWALFADAFRTAGGDPGRLRVTLPKVSAPEQVAAFVAACTALEAHHGIGPVPLELQIETPRGAQRVDALVAAAGPRAAGLHYGTYDYSAALGIAPDQQRADHPAAEHAKAAMQVAGAAAGVPVCDGSSAVLPVGDRTDVLAAWRIQARIVRRALELGIGQGWDMHPGMVPARLVVVTAFHRAGLRAAVDRLRAYRAGASSGTLDEPATERALVGFLRRGIACGAVDADEIDVEV</sequence>
<dbReference type="InterPro" id="IPR015813">
    <property type="entry name" value="Pyrv/PenolPyrv_kinase-like_dom"/>
</dbReference>
<dbReference type="RefSeq" id="WP_218890345.1">
    <property type="nucleotide sequence ID" value="NZ_BAABHP010000025.1"/>
</dbReference>
<dbReference type="Proteomes" id="UP000535890">
    <property type="component" value="Unassembled WGS sequence"/>
</dbReference>
<reference evidence="5 6" key="1">
    <citation type="submission" date="2020-07" db="EMBL/GenBank/DDBJ databases">
        <title>Sequencing the genomes of 1000 actinobacteria strains.</title>
        <authorList>
            <person name="Klenk H.-P."/>
        </authorList>
    </citation>
    <scope>NUCLEOTIDE SEQUENCE [LARGE SCALE GENOMIC DNA]</scope>
    <source>
        <strain evidence="5 6">DSM 45772</strain>
    </source>
</reference>
<evidence type="ECO:0000313" key="6">
    <source>
        <dbReference type="Proteomes" id="UP000535890"/>
    </source>
</evidence>
<dbReference type="Pfam" id="PF22484">
    <property type="entry name" value="DUF6986"/>
    <property type="match status" value="1"/>
</dbReference>
<dbReference type="InterPro" id="IPR040442">
    <property type="entry name" value="Pyrv_kinase-like_dom_sf"/>
</dbReference>
<keyword evidence="2" id="KW-0479">Metal-binding</keyword>
<comment type="caution">
    <text evidence="5">The sequence shown here is derived from an EMBL/GenBank/DDBJ whole genome shotgun (WGS) entry which is preliminary data.</text>
</comment>
<gene>
    <name evidence="5" type="ORF">BJ983_003713</name>
</gene>
<dbReference type="PANTHER" id="PTHR32308:SF10">
    <property type="entry name" value="CITRATE LYASE SUBUNIT BETA"/>
    <property type="match status" value="1"/>
</dbReference>
<dbReference type="PANTHER" id="PTHR32308">
    <property type="entry name" value="LYASE BETA SUBUNIT, PUTATIVE (AFU_ORTHOLOGUE AFUA_4G13030)-RELATED"/>
    <property type="match status" value="1"/>
</dbReference>
<evidence type="ECO:0008006" key="7">
    <source>
        <dbReference type="Google" id="ProtNLM"/>
    </source>
</evidence>
<accession>A0A7Y9J731</accession>
<feature type="region of interest" description="Disordered" evidence="4">
    <location>
        <begin position="1"/>
        <end position="25"/>
    </location>
</feature>
<dbReference type="SUPFAM" id="SSF51621">
    <property type="entry name" value="Phosphoenolpyruvate/pyruvate domain"/>
    <property type="match status" value="1"/>
</dbReference>
<proteinExistence type="predicted"/>
<dbReference type="GO" id="GO:0000287">
    <property type="term" value="F:magnesium ion binding"/>
    <property type="evidence" value="ECO:0007669"/>
    <property type="project" value="TreeGrafter"/>
</dbReference>
<dbReference type="GO" id="GO:0006107">
    <property type="term" value="P:oxaloacetate metabolic process"/>
    <property type="evidence" value="ECO:0007669"/>
    <property type="project" value="TreeGrafter"/>
</dbReference>
<evidence type="ECO:0000256" key="2">
    <source>
        <dbReference type="ARBA" id="ARBA00022723"/>
    </source>
</evidence>
<protein>
    <recommendedName>
        <fullName evidence="7">HpcH/HpaI aldolase/citrate lyase family protein</fullName>
    </recommendedName>
</protein>
<dbReference type="GO" id="GO:0003824">
    <property type="term" value="F:catalytic activity"/>
    <property type="evidence" value="ECO:0007669"/>
    <property type="project" value="InterPro"/>
</dbReference>
<keyword evidence="3" id="KW-0460">Magnesium</keyword>
<dbReference type="InterPro" id="IPR054255">
    <property type="entry name" value="DUF6986"/>
</dbReference>
<comment type="cofactor">
    <cofactor evidence="1">
        <name>Mg(2+)</name>
        <dbReference type="ChEBI" id="CHEBI:18420"/>
    </cofactor>
</comment>
<name>A0A7Y9J731_9PSEU</name>
<evidence type="ECO:0000256" key="3">
    <source>
        <dbReference type="ARBA" id="ARBA00022842"/>
    </source>
</evidence>
<keyword evidence="6" id="KW-1185">Reference proteome</keyword>
<evidence type="ECO:0000313" key="5">
    <source>
        <dbReference type="EMBL" id="NYD37611.1"/>
    </source>
</evidence>
<organism evidence="5 6">
    <name type="scientific">Actinomycetospora corticicola</name>
    <dbReference type="NCBI Taxonomy" id="663602"/>
    <lineage>
        <taxon>Bacteria</taxon>
        <taxon>Bacillati</taxon>
        <taxon>Actinomycetota</taxon>
        <taxon>Actinomycetes</taxon>
        <taxon>Pseudonocardiales</taxon>
        <taxon>Pseudonocardiaceae</taxon>
        <taxon>Actinomycetospora</taxon>
    </lineage>
</organism>